<dbReference type="Proteomes" id="UP000499080">
    <property type="component" value="Unassembled WGS sequence"/>
</dbReference>
<dbReference type="AlphaFoldDB" id="A0A4Y2HJQ7"/>
<evidence type="ECO:0000313" key="1">
    <source>
        <dbReference type="EMBL" id="GBM65634.1"/>
    </source>
</evidence>
<protein>
    <submittedName>
        <fullName evidence="1">Uncharacterized protein</fullName>
    </submittedName>
</protein>
<reference evidence="1 2" key="1">
    <citation type="journal article" date="2019" name="Sci. Rep.">
        <title>Orb-weaving spider Araneus ventricosus genome elucidates the spidroin gene catalogue.</title>
        <authorList>
            <person name="Kono N."/>
            <person name="Nakamura H."/>
            <person name="Ohtoshi R."/>
            <person name="Moran D.A.P."/>
            <person name="Shinohara A."/>
            <person name="Yoshida Y."/>
            <person name="Fujiwara M."/>
            <person name="Mori M."/>
            <person name="Tomita M."/>
            <person name="Arakawa K."/>
        </authorList>
    </citation>
    <scope>NUCLEOTIDE SEQUENCE [LARGE SCALE GENOMIC DNA]</scope>
</reference>
<proteinExistence type="predicted"/>
<name>A0A4Y2HJQ7_ARAVE</name>
<keyword evidence="2" id="KW-1185">Reference proteome</keyword>
<dbReference type="OrthoDB" id="7466268at2759"/>
<sequence length="122" mass="14386">MTFLDVLVQGQKVSVLERQFLIDQRSPRIGRIGSVDKPVTKGMIKRAERSCQDVEFINRYSCCHGIRHGDTRRRFVCQDALNKILSARQDEVENFHHSIRYNIILQLNFEAYDYADMMIKHR</sequence>
<accession>A0A4Y2HJQ7</accession>
<evidence type="ECO:0000313" key="2">
    <source>
        <dbReference type="Proteomes" id="UP000499080"/>
    </source>
</evidence>
<comment type="caution">
    <text evidence="1">The sequence shown here is derived from an EMBL/GenBank/DDBJ whole genome shotgun (WGS) entry which is preliminary data.</text>
</comment>
<gene>
    <name evidence="1" type="ORF">AVEN_164737_1</name>
</gene>
<organism evidence="1 2">
    <name type="scientific">Araneus ventricosus</name>
    <name type="common">Orbweaver spider</name>
    <name type="synonym">Epeira ventricosa</name>
    <dbReference type="NCBI Taxonomy" id="182803"/>
    <lineage>
        <taxon>Eukaryota</taxon>
        <taxon>Metazoa</taxon>
        <taxon>Ecdysozoa</taxon>
        <taxon>Arthropoda</taxon>
        <taxon>Chelicerata</taxon>
        <taxon>Arachnida</taxon>
        <taxon>Araneae</taxon>
        <taxon>Araneomorphae</taxon>
        <taxon>Entelegynae</taxon>
        <taxon>Araneoidea</taxon>
        <taxon>Araneidae</taxon>
        <taxon>Araneus</taxon>
    </lineage>
</organism>
<dbReference type="EMBL" id="BGPR01001986">
    <property type="protein sequence ID" value="GBM65634.1"/>
    <property type="molecule type" value="Genomic_DNA"/>
</dbReference>